<dbReference type="Gene3D" id="1.10.1090.10">
    <property type="entry name" value="Cytochrome b-c1 complex subunit 7"/>
    <property type="match status" value="1"/>
</dbReference>
<keyword evidence="5 9" id="KW-0999">Mitochondrion inner membrane</keyword>
<gene>
    <name evidence="10" type="ORF">AX774_g2240</name>
</gene>
<accession>A0A1R1PTL1</accession>
<comment type="similarity">
    <text evidence="2 9">Belongs to the UQCRB/QCR7 family.</text>
</comment>
<keyword evidence="8 9" id="KW-0472">Membrane</keyword>
<name>A0A1R1PTL1_ZANCU</name>
<comment type="caution">
    <text evidence="10">The sequence shown here is derived from an EMBL/GenBank/DDBJ whole genome shotgun (WGS) entry which is preliminary data.</text>
</comment>
<dbReference type="GO" id="GO:0006122">
    <property type="term" value="P:mitochondrial electron transport, ubiquinol to cytochrome c"/>
    <property type="evidence" value="ECO:0007669"/>
    <property type="project" value="InterPro"/>
</dbReference>
<keyword evidence="11" id="KW-1185">Reference proteome</keyword>
<keyword evidence="4 9" id="KW-0679">Respiratory chain</keyword>
<dbReference type="Proteomes" id="UP000188320">
    <property type="component" value="Unassembled WGS sequence"/>
</dbReference>
<dbReference type="PIRSF" id="PIRSF000022">
    <property type="entry name" value="Bc1_14K"/>
    <property type="match status" value="1"/>
</dbReference>
<evidence type="ECO:0000256" key="7">
    <source>
        <dbReference type="ARBA" id="ARBA00023128"/>
    </source>
</evidence>
<evidence type="ECO:0000256" key="5">
    <source>
        <dbReference type="ARBA" id="ARBA00022792"/>
    </source>
</evidence>
<dbReference type="InterPro" id="IPR003197">
    <property type="entry name" value="QCR7"/>
</dbReference>
<dbReference type="SUPFAM" id="SSF81524">
    <property type="entry name" value="14 kDa protein of cytochrome bc1 complex (Ubiquinol-cytochrome c reductase)"/>
    <property type="match status" value="1"/>
</dbReference>
<protein>
    <recommendedName>
        <fullName evidence="9">Cytochrome b-c1 complex subunit 7</fullName>
    </recommendedName>
</protein>
<dbReference type="GO" id="GO:0045275">
    <property type="term" value="C:respiratory chain complex III"/>
    <property type="evidence" value="ECO:0007669"/>
    <property type="project" value="InterPro"/>
</dbReference>
<dbReference type="EMBL" id="LSSK01000230">
    <property type="protein sequence ID" value="OMH84243.1"/>
    <property type="molecule type" value="Genomic_DNA"/>
</dbReference>
<reference evidence="11" key="1">
    <citation type="submission" date="2017-01" db="EMBL/GenBank/DDBJ databases">
        <authorList>
            <person name="Wang Y."/>
            <person name="White M."/>
            <person name="Kvist S."/>
            <person name="Moncalvo J.-M."/>
        </authorList>
    </citation>
    <scope>NUCLEOTIDE SEQUENCE [LARGE SCALE GENOMIC DNA]</scope>
    <source>
        <strain evidence="11">COL-18-3</strain>
    </source>
</reference>
<evidence type="ECO:0000256" key="2">
    <source>
        <dbReference type="ARBA" id="ARBA00008554"/>
    </source>
</evidence>
<comment type="function">
    <text evidence="9">Component of the ubiquinol-cytochrome c oxidoreductase, a multisubunit transmembrane complex that is part of the mitochondrial electron transport chain which drives oxidative phosphorylation.</text>
</comment>
<dbReference type="PANTHER" id="PTHR12022">
    <property type="entry name" value="UBIQUINOL-CYTOCHROME C REDUCTASE COMPLEX 14 KD PROTEIN"/>
    <property type="match status" value="1"/>
</dbReference>
<evidence type="ECO:0000313" key="10">
    <source>
        <dbReference type="EMBL" id="OMH84243.1"/>
    </source>
</evidence>
<keyword evidence="7 9" id="KW-0496">Mitochondrion</keyword>
<dbReference type="OrthoDB" id="425749at2759"/>
<dbReference type="FunFam" id="1.10.1090.10:FF:000001">
    <property type="entry name" value="Cytochrome b-c1 complex subunit 7"/>
    <property type="match status" value="1"/>
</dbReference>
<keyword evidence="3 9" id="KW-0813">Transport</keyword>
<dbReference type="AlphaFoldDB" id="A0A1R1PTL1"/>
<dbReference type="PANTHER" id="PTHR12022:SF0">
    <property type="entry name" value="CYTOCHROME B-C1 COMPLEX SUBUNIT 7"/>
    <property type="match status" value="1"/>
</dbReference>
<dbReference type="InterPro" id="IPR036544">
    <property type="entry name" value="QCR7_sf"/>
</dbReference>
<dbReference type="Pfam" id="PF02271">
    <property type="entry name" value="UCR_14kD"/>
    <property type="match status" value="1"/>
</dbReference>
<evidence type="ECO:0000256" key="4">
    <source>
        <dbReference type="ARBA" id="ARBA00022660"/>
    </source>
</evidence>
<dbReference type="GO" id="GO:0005743">
    <property type="term" value="C:mitochondrial inner membrane"/>
    <property type="evidence" value="ECO:0007669"/>
    <property type="project" value="UniProtKB-SubCell"/>
</dbReference>
<evidence type="ECO:0000256" key="6">
    <source>
        <dbReference type="ARBA" id="ARBA00022982"/>
    </source>
</evidence>
<proteinExistence type="inferred from homology"/>
<comment type="subcellular location">
    <subcellularLocation>
        <location evidence="1">Mitochondrion inner membrane</location>
        <topology evidence="1">Peripheral membrane protein</topology>
        <orientation evidence="1">Matrix side</orientation>
    </subcellularLocation>
</comment>
<evidence type="ECO:0000256" key="9">
    <source>
        <dbReference type="PIRNR" id="PIRNR000022"/>
    </source>
</evidence>
<evidence type="ECO:0000313" key="11">
    <source>
        <dbReference type="Proteomes" id="UP000188320"/>
    </source>
</evidence>
<evidence type="ECO:0000256" key="3">
    <source>
        <dbReference type="ARBA" id="ARBA00022448"/>
    </source>
</evidence>
<evidence type="ECO:0000256" key="1">
    <source>
        <dbReference type="ARBA" id="ARBA00004443"/>
    </source>
</evidence>
<organism evidence="10 11">
    <name type="scientific">Zancudomyces culisetae</name>
    <name type="common">Gut fungus</name>
    <name type="synonym">Smittium culisetae</name>
    <dbReference type="NCBI Taxonomy" id="1213189"/>
    <lineage>
        <taxon>Eukaryota</taxon>
        <taxon>Fungi</taxon>
        <taxon>Fungi incertae sedis</taxon>
        <taxon>Zoopagomycota</taxon>
        <taxon>Kickxellomycotina</taxon>
        <taxon>Harpellomycetes</taxon>
        <taxon>Harpellales</taxon>
        <taxon>Legeriomycetaceae</taxon>
        <taxon>Zancudomyces</taxon>
    </lineage>
</organism>
<sequence length="120" mass="14329">MEALNRYLVNNKTFRAVLKPFAPLWVKASGYRRLGLRYDDIVIEESPEAQEAMRRLDDDVMQARIYRMKRAFQLDSTMQELPKDQWTKPSEDKEYFLPVIEQVRAEVAERKKFDSLKLEK</sequence>
<keyword evidence="6 9" id="KW-0249">Electron transport</keyword>
<evidence type="ECO:0000256" key="8">
    <source>
        <dbReference type="ARBA" id="ARBA00023136"/>
    </source>
</evidence>